<dbReference type="InterPro" id="IPR034391">
    <property type="entry name" value="AdoMet-like_SPASM_containing"/>
</dbReference>
<dbReference type="Pfam" id="PF04055">
    <property type="entry name" value="Radical_SAM"/>
    <property type="match status" value="1"/>
</dbReference>
<protein>
    <submittedName>
        <fullName evidence="8">Radical SAM additional 4Fe4S-binding SPASM domain-containing protein</fullName>
    </submittedName>
</protein>
<keyword evidence="2" id="KW-0004">4Fe-4S</keyword>
<evidence type="ECO:0000256" key="5">
    <source>
        <dbReference type="ARBA" id="ARBA00023004"/>
    </source>
</evidence>
<dbReference type="SFLD" id="SFLDS00029">
    <property type="entry name" value="Radical_SAM"/>
    <property type="match status" value="1"/>
</dbReference>
<evidence type="ECO:0000256" key="6">
    <source>
        <dbReference type="ARBA" id="ARBA00023014"/>
    </source>
</evidence>
<evidence type="ECO:0000313" key="9">
    <source>
        <dbReference type="Proteomes" id="UP000182983"/>
    </source>
</evidence>
<evidence type="ECO:0000256" key="2">
    <source>
        <dbReference type="ARBA" id="ARBA00022485"/>
    </source>
</evidence>
<dbReference type="InterPro" id="IPR050377">
    <property type="entry name" value="Radical_SAM_PqqE_MftC-like"/>
</dbReference>
<dbReference type="Pfam" id="PF13186">
    <property type="entry name" value="SPASM"/>
    <property type="match status" value="1"/>
</dbReference>
<dbReference type="PANTHER" id="PTHR11228">
    <property type="entry name" value="RADICAL SAM DOMAIN PROTEIN"/>
    <property type="match status" value="1"/>
</dbReference>
<dbReference type="Proteomes" id="UP000182983">
    <property type="component" value="Unassembled WGS sequence"/>
</dbReference>
<dbReference type="RefSeq" id="WP_074765942.1">
    <property type="nucleotide sequence ID" value="NZ_FNWO01000003.1"/>
</dbReference>
<dbReference type="InterPro" id="IPR007197">
    <property type="entry name" value="rSAM"/>
</dbReference>
<keyword evidence="5" id="KW-0408">Iron</keyword>
<dbReference type="CDD" id="cd01335">
    <property type="entry name" value="Radical_SAM"/>
    <property type="match status" value="1"/>
</dbReference>
<dbReference type="GO" id="GO:0051536">
    <property type="term" value="F:iron-sulfur cluster binding"/>
    <property type="evidence" value="ECO:0007669"/>
    <property type="project" value="UniProtKB-KW"/>
</dbReference>
<evidence type="ECO:0000256" key="1">
    <source>
        <dbReference type="ARBA" id="ARBA00001966"/>
    </source>
</evidence>
<reference evidence="9" key="1">
    <citation type="submission" date="2016-10" db="EMBL/GenBank/DDBJ databases">
        <authorList>
            <person name="Varghese N."/>
            <person name="Submissions S."/>
        </authorList>
    </citation>
    <scope>NUCLEOTIDE SEQUENCE [LARGE SCALE GENOMIC DNA]</scope>
    <source>
        <strain evidence="9">DSM 13234</strain>
    </source>
</reference>
<gene>
    <name evidence="8" type="ORF">SAMN04244559_00877</name>
</gene>
<dbReference type="PANTHER" id="PTHR11228:SF7">
    <property type="entry name" value="PQQA PEPTIDE CYCLASE"/>
    <property type="match status" value="1"/>
</dbReference>
<dbReference type="OrthoDB" id="5288924at2"/>
<dbReference type="AlphaFoldDB" id="A0A1H6H7Y7"/>
<sequence length="325" mass="36424">MTANAVAAGTFGDYLSSEFPSQINVDVTEFCNLACTHCPYETVTKIKGANRRHLNVEWHDRMIDEVATVGKGHCRFLRYTGDGEPLLHPKLPEMVAYAVKRTGLPVNVTTNGLLMVENRARALLDAGVTVIDISLDAHDPDTYAKIRVKGDLAVAQANIRELIRLKREGGYNVRVMVSFVRQPLNDREAEPFKAFWEAEGADDVVLRIQHSCAGSVPDMTAQMWAQAPKERRPCLYPWERLVLKPDGQFSFCPADWLHEANIGSIENSTVQQVWQGQKLEALRQAHRASDYANHPFCGKCPDWSVIRWPGEGQNYMAIMERASAS</sequence>
<keyword evidence="9" id="KW-1185">Reference proteome</keyword>
<dbReference type="GO" id="GO:0046872">
    <property type="term" value="F:metal ion binding"/>
    <property type="evidence" value="ECO:0007669"/>
    <property type="project" value="UniProtKB-KW"/>
</dbReference>
<evidence type="ECO:0000256" key="3">
    <source>
        <dbReference type="ARBA" id="ARBA00022691"/>
    </source>
</evidence>
<evidence type="ECO:0000313" key="8">
    <source>
        <dbReference type="EMBL" id="SEH30198.1"/>
    </source>
</evidence>
<keyword evidence="4" id="KW-0479">Metal-binding</keyword>
<dbReference type="SUPFAM" id="SSF102114">
    <property type="entry name" value="Radical SAM enzymes"/>
    <property type="match status" value="1"/>
</dbReference>
<dbReference type="SFLD" id="SFLDG01067">
    <property type="entry name" value="SPASM/twitch_domain_containing"/>
    <property type="match status" value="1"/>
</dbReference>
<organism evidence="8 9">
    <name type="scientific">Magnetospirillum fulvum</name>
    <name type="common">Rhodospirillum fulvum</name>
    <dbReference type="NCBI Taxonomy" id="1082"/>
    <lineage>
        <taxon>Bacteria</taxon>
        <taxon>Pseudomonadati</taxon>
        <taxon>Pseudomonadota</taxon>
        <taxon>Alphaproteobacteria</taxon>
        <taxon>Rhodospirillales</taxon>
        <taxon>Rhodospirillaceae</taxon>
        <taxon>Magnetospirillum</taxon>
    </lineage>
</organism>
<feature type="domain" description="Radical SAM core" evidence="7">
    <location>
        <begin position="17"/>
        <end position="246"/>
    </location>
</feature>
<dbReference type="SFLD" id="SFLDG01387">
    <property type="entry name" value="BtrN-like_SPASM_domain_contain"/>
    <property type="match status" value="1"/>
</dbReference>
<dbReference type="GO" id="GO:0003824">
    <property type="term" value="F:catalytic activity"/>
    <property type="evidence" value="ECO:0007669"/>
    <property type="project" value="InterPro"/>
</dbReference>
<dbReference type="InterPro" id="IPR013785">
    <property type="entry name" value="Aldolase_TIM"/>
</dbReference>
<keyword evidence="6" id="KW-0411">Iron-sulfur</keyword>
<dbReference type="Gene3D" id="3.20.20.70">
    <property type="entry name" value="Aldolase class I"/>
    <property type="match status" value="1"/>
</dbReference>
<accession>A0A1H6H7Y7</accession>
<evidence type="ECO:0000256" key="4">
    <source>
        <dbReference type="ARBA" id="ARBA00022723"/>
    </source>
</evidence>
<dbReference type="CDD" id="cd21109">
    <property type="entry name" value="SPASM"/>
    <property type="match status" value="1"/>
</dbReference>
<proteinExistence type="predicted"/>
<dbReference type="InterPro" id="IPR023885">
    <property type="entry name" value="4Fe4S-binding_SPASM_dom"/>
</dbReference>
<dbReference type="EMBL" id="FNWO01000003">
    <property type="protein sequence ID" value="SEH30198.1"/>
    <property type="molecule type" value="Genomic_DNA"/>
</dbReference>
<name>A0A1H6H7Y7_MAGFU</name>
<evidence type="ECO:0000259" key="7">
    <source>
        <dbReference type="PROSITE" id="PS51918"/>
    </source>
</evidence>
<dbReference type="PROSITE" id="PS51918">
    <property type="entry name" value="RADICAL_SAM"/>
    <property type="match status" value="1"/>
</dbReference>
<keyword evidence="3" id="KW-0949">S-adenosyl-L-methionine</keyword>
<dbReference type="InterPro" id="IPR058240">
    <property type="entry name" value="rSAM_sf"/>
</dbReference>
<comment type="cofactor">
    <cofactor evidence="1">
        <name>[4Fe-4S] cluster</name>
        <dbReference type="ChEBI" id="CHEBI:49883"/>
    </cofactor>
</comment>